<protein>
    <recommendedName>
        <fullName evidence="3">DUF659 domain-containing protein</fullName>
    </recommendedName>
</protein>
<organism evidence="1 2">
    <name type="scientific">Intoshia linei</name>
    <dbReference type="NCBI Taxonomy" id="1819745"/>
    <lineage>
        <taxon>Eukaryota</taxon>
        <taxon>Metazoa</taxon>
        <taxon>Spiralia</taxon>
        <taxon>Lophotrochozoa</taxon>
        <taxon>Mesozoa</taxon>
        <taxon>Orthonectida</taxon>
        <taxon>Rhopaluridae</taxon>
        <taxon>Intoshia</taxon>
    </lineage>
</organism>
<sequence length="132" mass="15002">MNCKIIGCVSDNAPNMIECMKLMSTKYPDIIPIRCEAHMLNLLVGVILKKIDNDMLTSNKSTEYFFKGWAHKILPESKITMFDEEFNEIFNLNIFEMEIDIDCFPIHTILKNCCTGTAAAVAVTNNSTQSWL</sequence>
<evidence type="ECO:0008006" key="3">
    <source>
        <dbReference type="Google" id="ProtNLM"/>
    </source>
</evidence>
<dbReference type="OrthoDB" id="4951847at2759"/>
<evidence type="ECO:0000313" key="1">
    <source>
        <dbReference type="EMBL" id="OAF68099.1"/>
    </source>
</evidence>
<dbReference type="EMBL" id="LWCA01000515">
    <property type="protein sequence ID" value="OAF68099.1"/>
    <property type="molecule type" value="Genomic_DNA"/>
</dbReference>
<keyword evidence="2" id="KW-1185">Reference proteome</keyword>
<comment type="caution">
    <text evidence="1">The sequence shown here is derived from an EMBL/GenBank/DDBJ whole genome shotgun (WGS) entry which is preliminary data.</text>
</comment>
<name>A0A177B1F0_9BILA</name>
<accession>A0A177B1F0</accession>
<reference evidence="1 2" key="1">
    <citation type="submission" date="2016-04" db="EMBL/GenBank/DDBJ databases">
        <title>The genome of Intoshia linei affirms orthonectids as highly simplified spiralians.</title>
        <authorList>
            <person name="Mikhailov K.V."/>
            <person name="Slusarev G.S."/>
            <person name="Nikitin M.A."/>
            <person name="Logacheva M.D."/>
            <person name="Penin A."/>
            <person name="Aleoshin V."/>
            <person name="Panchin Y.V."/>
        </authorList>
    </citation>
    <scope>NUCLEOTIDE SEQUENCE [LARGE SCALE GENOMIC DNA]</scope>
    <source>
        <strain evidence="1">Intl2013</strain>
        <tissue evidence="1">Whole animal</tissue>
    </source>
</reference>
<dbReference type="Proteomes" id="UP000078046">
    <property type="component" value="Unassembled WGS sequence"/>
</dbReference>
<gene>
    <name evidence="1" type="ORF">A3Q56_04169</name>
</gene>
<proteinExistence type="predicted"/>
<evidence type="ECO:0000313" key="2">
    <source>
        <dbReference type="Proteomes" id="UP000078046"/>
    </source>
</evidence>
<dbReference type="AlphaFoldDB" id="A0A177B1F0"/>